<feature type="region of interest" description="Disordered" evidence="2">
    <location>
        <begin position="170"/>
        <end position="189"/>
    </location>
</feature>
<evidence type="ECO:0000313" key="4">
    <source>
        <dbReference type="Proteomes" id="UP001050975"/>
    </source>
</evidence>
<evidence type="ECO:0000256" key="1">
    <source>
        <dbReference type="SAM" id="Coils"/>
    </source>
</evidence>
<organism evidence="3 4">
    <name type="scientific">Microseira wollei NIES-4236</name>
    <dbReference type="NCBI Taxonomy" id="2530354"/>
    <lineage>
        <taxon>Bacteria</taxon>
        <taxon>Bacillati</taxon>
        <taxon>Cyanobacteriota</taxon>
        <taxon>Cyanophyceae</taxon>
        <taxon>Oscillatoriophycideae</taxon>
        <taxon>Aerosakkonematales</taxon>
        <taxon>Aerosakkonemataceae</taxon>
        <taxon>Microseira</taxon>
    </lineage>
</organism>
<dbReference type="Proteomes" id="UP001050975">
    <property type="component" value="Unassembled WGS sequence"/>
</dbReference>
<evidence type="ECO:0000313" key="3">
    <source>
        <dbReference type="EMBL" id="GET35401.1"/>
    </source>
</evidence>
<protein>
    <submittedName>
        <fullName evidence="3">Uncharacterized protein</fullName>
    </submittedName>
</protein>
<evidence type="ECO:0000256" key="2">
    <source>
        <dbReference type="SAM" id="MobiDB-lite"/>
    </source>
</evidence>
<proteinExistence type="predicted"/>
<keyword evidence="4" id="KW-1185">Reference proteome</keyword>
<sequence>MLYLATVQKQTRFFSTVKAELKLLACKRGDNSWSPVAGDEVIPAPEASNFNGGVLVLVDVTASKKAQNIREAAPSLVKILQNFSYLQEKWEAKEKERDFWKEALTHQSAELNRREMELRVQQEQLTKQRQELDKARLELQKLQIELEQQKKARSNPNYMSDAKKLNLHASPQVEKKVVNSDPTNSGDMSTLVLDKSVGIGIRRTPVR</sequence>
<keyword evidence="1" id="KW-0175">Coiled coil</keyword>
<name>A0AAV3X2N5_9CYAN</name>
<dbReference type="EMBL" id="BLAY01000001">
    <property type="protein sequence ID" value="GET35401.1"/>
    <property type="molecule type" value="Genomic_DNA"/>
</dbReference>
<feature type="coiled-coil region" evidence="1">
    <location>
        <begin position="106"/>
        <end position="152"/>
    </location>
</feature>
<reference evidence="3" key="1">
    <citation type="submission" date="2019-10" db="EMBL/GenBank/DDBJ databases">
        <title>Draft genome sequece of Microseira wollei NIES-4236.</title>
        <authorList>
            <person name="Yamaguchi H."/>
            <person name="Suzuki S."/>
            <person name="Kawachi M."/>
        </authorList>
    </citation>
    <scope>NUCLEOTIDE SEQUENCE</scope>
    <source>
        <strain evidence="3">NIES-4236</strain>
    </source>
</reference>
<gene>
    <name evidence="3" type="ORF">MiSe_01430</name>
</gene>
<comment type="caution">
    <text evidence="3">The sequence shown here is derived from an EMBL/GenBank/DDBJ whole genome shotgun (WGS) entry which is preliminary data.</text>
</comment>
<dbReference type="AlphaFoldDB" id="A0AAV3X2N5"/>
<accession>A0AAV3X2N5</accession>
<dbReference type="RefSeq" id="WP_226572792.1">
    <property type="nucleotide sequence ID" value="NZ_BLAY01000001.1"/>
</dbReference>